<dbReference type="InterPro" id="IPR002068">
    <property type="entry name" value="A-crystallin/Hsp20_dom"/>
</dbReference>
<dbReference type="Gene3D" id="2.60.40.790">
    <property type="match status" value="1"/>
</dbReference>
<dbReference type="Gramene" id="Solyc01g096980.2.1">
    <property type="protein sequence ID" value="Solyc01g096980.2.1"/>
    <property type="gene ID" value="Solyc01g096980.2"/>
</dbReference>
<evidence type="ECO:0000313" key="5">
    <source>
        <dbReference type="EnsemblPlants" id="Solyc01g096980.2.1"/>
    </source>
</evidence>
<feature type="compositionally biased region" description="Polar residues" evidence="3">
    <location>
        <begin position="277"/>
        <end position="297"/>
    </location>
</feature>
<proteinExistence type="inferred from homology"/>
<dbReference type="InterPro" id="IPR008978">
    <property type="entry name" value="HSP20-like_chaperone"/>
</dbReference>
<reference evidence="5" key="1">
    <citation type="journal article" date="2012" name="Nature">
        <title>The tomato genome sequence provides insights into fleshy fruit evolution.</title>
        <authorList>
            <consortium name="Tomato Genome Consortium"/>
        </authorList>
    </citation>
    <scope>NUCLEOTIDE SEQUENCE [LARGE SCALE GENOMIC DNA]</scope>
    <source>
        <strain evidence="5">cv. Heinz 1706</strain>
    </source>
</reference>
<dbReference type="Proteomes" id="UP000004994">
    <property type="component" value="Chromosome 1"/>
</dbReference>
<evidence type="ECO:0000256" key="3">
    <source>
        <dbReference type="SAM" id="MobiDB-lite"/>
    </source>
</evidence>
<name>A0A3Q7EM12_SOLLC</name>
<dbReference type="STRING" id="4081.A0A3Q7EM12"/>
<feature type="region of interest" description="Disordered" evidence="3">
    <location>
        <begin position="109"/>
        <end position="365"/>
    </location>
</feature>
<evidence type="ECO:0000256" key="1">
    <source>
        <dbReference type="PROSITE-ProRule" id="PRU00285"/>
    </source>
</evidence>
<feature type="compositionally biased region" description="Polar residues" evidence="3">
    <location>
        <begin position="215"/>
        <end position="227"/>
    </location>
</feature>
<dbReference type="CDD" id="cd00298">
    <property type="entry name" value="ACD_sHsps_p23-like"/>
    <property type="match status" value="1"/>
</dbReference>
<sequence>MATGPNRASPPVYEDFRPVSEWHQEAGAEILLIFLPGFMKESIRVSIEGKNTVRAGGELFIGSNTWCRFQEDFQAPDDCNIKRIDVKFEDGILTITVPRKRPRQLLDEQTEQFPHRIPHKDDNIPPTNNHSTDENPRKLPSLQPTTQHAHKDQDSTRNETLGSAESSNTQKGDKFPPRTTYPTTEAAPRKPTPVKPATQQPKHQHAHKDQDSTRNETSGSAESSNTQKGDKFPPRTTYPTTEAAPRKPTPVKPTAQQPKPQHAHKDQDSTRNETSRSAESSNTQKGDNVPSRTTYATTEAAPRKQTPVKPTAQLPKPQHTHKDQDSSRNETSRSAESSNTQKGDNVPSRTTYATTEAAPRKPTPV</sequence>
<dbReference type="PROSITE" id="PS01031">
    <property type="entry name" value="SHSP"/>
    <property type="match status" value="1"/>
</dbReference>
<comment type="similarity">
    <text evidence="1 2">Belongs to the small heat shock protein (HSP20) family.</text>
</comment>
<dbReference type="FunCoup" id="A0A3Q7EM12">
    <property type="interactions" value="8"/>
</dbReference>
<protein>
    <recommendedName>
        <fullName evidence="4">SHSP domain-containing protein</fullName>
    </recommendedName>
</protein>
<dbReference type="SUPFAM" id="SSF49764">
    <property type="entry name" value="HSP20-like chaperones"/>
    <property type="match status" value="1"/>
</dbReference>
<feature type="domain" description="SHSP" evidence="4">
    <location>
        <begin position="11"/>
        <end position="116"/>
    </location>
</feature>
<dbReference type="InParanoid" id="A0A3Q7EM12"/>
<accession>A0A3Q7EM12</accession>
<evidence type="ECO:0000259" key="4">
    <source>
        <dbReference type="PROSITE" id="PS01031"/>
    </source>
</evidence>
<dbReference type="AlphaFoldDB" id="A0A3Q7EM12"/>
<keyword evidence="6" id="KW-1185">Reference proteome</keyword>
<reference evidence="5" key="2">
    <citation type="submission" date="2019-01" db="UniProtKB">
        <authorList>
            <consortium name="EnsemblPlants"/>
        </authorList>
    </citation>
    <scope>IDENTIFICATION</scope>
    <source>
        <strain evidence="5">cv. Heinz 1706</strain>
    </source>
</reference>
<feature type="compositionally biased region" description="Basic and acidic residues" evidence="3">
    <location>
        <begin position="263"/>
        <end position="276"/>
    </location>
</feature>
<dbReference type="Pfam" id="PF00011">
    <property type="entry name" value="HSP20"/>
    <property type="match status" value="1"/>
</dbReference>
<feature type="compositionally biased region" description="Polar residues" evidence="3">
    <location>
        <begin position="158"/>
        <end position="170"/>
    </location>
</feature>
<organism evidence="5">
    <name type="scientific">Solanum lycopersicum</name>
    <name type="common">Tomato</name>
    <name type="synonym">Lycopersicon esculentum</name>
    <dbReference type="NCBI Taxonomy" id="4081"/>
    <lineage>
        <taxon>Eukaryota</taxon>
        <taxon>Viridiplantae</taxon>
        <taxon>Streptophyta</taxon>
        <taxon>Embryophyta</taxon>
        <taxon>Tracheophyta</taxon>
        <taxon>Spermatophyta</taxon>
        <taxon>Magnoliopsida</taxon>
        <taxon>eudicotyledons</taxon>
        <taxon>Gunneridae</taxon>
        <taxon>Pentapetalae</taxon>
        <taxon>asterids</taxon>
        <taxon>lamiids</taxon>
        <taxon>Solanales</taxon>
        <taxon>Solanaceae</taxon>
        <taxon>Solanoideae</taxon>
        <taxon>Solaneae</taxon>
        <taxon>Solanum</taxon>
        <taxon>Solanum subgen. Lycopersicon</taxon>
    </lineage>
</organism>
<dbReference type="GO" id="GO:0034605">
    <property type="term" value="P:cellular response to heat"/>
    <property type="evidence" value="ECO:0000318"/>
    <property type="project" value="GO_Central"/>
</dbReference>
<dbReference type="EnsemblPlants" id="Solyc01g096980.2.1">
    <property type="protein sequence ID" value="Solyc01g096980.2.1"/>
    <property type="gene ID" value="Solyc01g096980.2"/>
</dbReference>
<feature type="compositionally biased region" description="Basic and acidic residues" evidence="3">
    <location>
        <begin position="320"/>
        <end position="333"/>
    </location>
</feature>
<evidence type="ECO:0000313" key="6">
    <source>
        <dbReference type="Proteomes" id="UP000004994"/>
    </source>
</evidence>
<dbReference type="OMA" id="HAHKDQD"/>
<evidence type="ECO:0000256" key="2">
    <source>
        <dbReference type="RuleBase" id="RU003616"/>
    </source>
</evidence>
<feature type="compositionally biased region" description="Polar residues" evidence="3">
    <location>
        <begin position="334"/>
        <end position="354"/>
    </location>
</feature>